<feature type="region of interest" description="Disordered" evidence="1">
    <location>
        <begin position="348"/>
        <end position="369"/>
    </location>
</feature>
<evidence type="ECO:0000313" key="3">
    <source>
        <dbReference type="Proteomes" id="UP000053841"/>
    </source>
</evidence>
<dbReference type="GeneID" id="19153784"/>
<dbReference type="OrthoDB" id="4708870at2759"/>
<sequence length="489" mass="55655">MGGHAFKNLYCPRINPDVYFQVKAQATTALQIVFTHVVVPAEMPEKNDYGDIDFLVCSPLHSPRPHTINDFPWEETVQLTKDAFGTTHGRRGYLTNDCMYFAVDASCDGEDYFIQIDVKVCFKPELFKWYTFGLGYASSSKIIGSMVKPLDLTIAPEGIHIRVEDLEETDHNESMVWISKDPKDVLRIAGLDFRIVNGRFKTKEEKWVPGHYPGYRFTIGSSDTVNSENSGEGNITQDLETWYKHTRSAVRDKVFTTFPNTAEQYYTKRAAHRKRLEEQQLASLIMNAIPIGTNGWEAAVASVNLTFTHTPLAPPDLEPTASHETPHPSLDFVTPVITYSNTLSPTQPKTIHLPPLPRQPPISFSPRPPPPSMSIEAKLACLSRWTHFDLSTGTPYMLCTPRPKEESICWTDAIYAGVSEEVLLRWAKEEWWRVWARQGVVNYVGMWRVRFEKEDKKSAKGREKDNGGDRLRVRERLQVVNRKLGFLTA</sequence>
<keyword evidence="3" id="KW-1185">Reference proteome</keyword>
<dbReference type="eggNOG" id="ENOG502S1AX">
    <property type="taxonomic scope" value="Eukaryota"/>
</dbReference>
<dbReference type="Proteomes" id="UP000053841">
    <property type="component" value="Unassembled WGS sequence"/>
</dbReference>
<dbReference type="HOGENOM" id="CLU_021650_0_0_1"/>
<proteinExistence type="predicted"/>
<evidence type="ECO:0000313" key="2">
    <source>
        <dbReference type="EMBL" id="EUC28108.1"/>
    </source>
</evidence>
<organism evidence="2 3">
    <name type="scientific">Cochliobolus carbonum (strain 26-R-13)</name>
    <name type="common">Maize leaf spot fungus</name>
    <name type="synonym">Bipolaris zeicola</name>
    <dbReference type="NCBI Taxonomy" id="930089"/>
    <lineage>
        <taxon>Eukaryota</taxon>
        <taxon>Fungi</taxon>
        <taxon>Dikarya</taxon>
        <taxon>Ascomycota</taxon>
        <taxon>Pezizomycotina</taxon>
        <taxon>Dothideomycetes</taxon>
        <taxon>Pleosporomycetidae</taxon>
        <taxon>Pleosporales</taxon>
        <taxon>Pleosporineae</taxon>
        <taxon>Pleosporaceae</taxon>
        <taxon>Bipolaris</taxon>
    </lineage>
</organism>
<evidence type="ECO:0000256" key="1">
    <source>
        <dbReference type="SAM" id="MobiDB-lite"/>
    </source>
</evidence>
<name>W6XR73_COCC2</name>
<accession>W6XR73</accession>
<dbReference type="KEGG" id="bze:COCCADRAFT_9461"/>
<dbReference type="RefSeq" id="XP_007717588.1">
    <property type="nucleotide sequence ID" value="XM_007719398.1"/>
</dbReference>
<dbReference type="AlphaFoldDB" id="W6XR73"/>
<reference evidence="2 3" key="1">
    <citation type="journal article" date="2013" name="PLoS Genet.">
        <title>Comparative genome structure, secondary metabolite, and effector coding capacity across Cochliobolus pathogens.</title>
        <authorList>
            <person name="Condon B.J."/>
            <person name="Leng Y."/>
            <person name="Wu D."/>
            <person name="Bushley K.E."/>
            <person name="Ohm R.A."/>
            <person name="Otillar R."/>
            <person name="Martin J."/>
            <person name="Schackwitz W."/>
            <person name="Grimwood J."/>
            <person name="MohdZainudin N."/>
            <person name="Xue C."/>
            <person name="Wang R."/>
            <person name="Manning V.A."/>
            <person name="Dhillon B."/>
            <person name="Tu Z.J."/>
            <person name="Steffenson B.J."/>
            <person name="Salamov A."/>
            <person name="Sun H."/>
            <person name="Lowry S."/>
            <person name="LaButti K."/>
            <person name="Han J."/>
            <person name="Copeland A."/>
            <person name="Lindquist E."/>
            <person name="Barry K."/>
            <person name="Schmutz J."/>
            <person name="Baker S.E."/>
            <person name="Ciuffetti L.M."/>
            <person name="Grigoriev I.V."/>
            <person name="Zhong S."/>
            <person name="Turgeon B.G."/>
        </authorList>
    </citation>
    <scope>NUCLEOTIDE SEQUENCE [LARGE SCALE GENOMIC DNA]</scope>
    <source>
        <strain evidence="2 3">26-R-13</strain>
    </source>
</reference>
<gene>
    <name evidence="2" type="ORF">COCCADRAFT_9461</name>
</gene>
<dbReference type="EMBL" id="KI964842">
    <property type="protein sequence ID" value="EUC28108.1"/>
    <property type="molecule type" value="Genomic_DNA"/>
</dbReference>
<protein>
    <submittedName>
        <fullName evidence="2">Uncharacterized protein</fullName>
    </submittedName>
</protein>